<keyword evidence="2" id="KW-0472">Membrane</keyword>
<proteinExistence type="predicted"/>
<feature type="compositionally biased region" description="Polar residues" evidence="1">
    <location>
        <begin position="37"/>
        <end position="52"/>
    </location>
</feature>
<dbReference type="EnsemblPlants" id="QL04p070039:mrna">
    <property type="protein sequence ID" value="QL04p070039:mrna:CDS:1"/>
    <property type="gene ID" value="QL04p070039"/>
</dbReference>
<evidence type="ECO:0000313" key="3">
    <source>
        <dbReference type="EnsemblPlants" id="QL04p070039:mrna:CDS:1"/>
    </source>
</evidence>
<feature type="compositionally biased region" description="Gly residues" evidence="1">
    <location>
        <begin position="112"/>
        <end position="133"/>
    </location>
</feature>
<keyword evidence="2" id="KW-0812">Transmembrane</keyword>
<dbReference type="Gramene" id="QL04p070039:mrna">
    <property type="protein sequence ID" value="QL04p070039:mrna:CDS:1"/>
    <property type="gene ID" value="QL04p070039"/>
</dbReference>
<accession>A0A7N2LJF7</accession>
<dbReference type="PROSITE" id="PS51257">
    <property type="entry name" value="PROKAR_LIPOPROTEIN"/>
    <property type="match status" value="1"/>
</dbReference>
<reference evidence="3 4" key="1">
    <citation type="journal article" date="2016" name="G3 (Bethesda)">
        <title>First Draft Assembly and Annotation of the Genome of a California Endemic Oak Quercus lobata Nee (Fagaceae).</title>
        <authorList>
            <person name="Sork V.L."/>
            <person name="Fitz-Gibbon S.T."/>
            <person name="Puiu D."/>
            <person name="Crepeau M."/>
            <person name="Gugger P.F."/>
            <person name="Sherman R."/>
            <person name="Stevens K."/>
            <person name="Langley C.H."/>
            <person name="Pellegrini M."/>
            <person name="Salzberg S.L."/>
        </authorList>
    </citation>
    <scope>NUCLEOTIDE SEQUENCE [LARGE SCALE GENOMIC DNA]</scope>
    <source>
        <strain evidence="3 4">cv. SW786</strain>
    </source>
</reference>
<dbReference type="EMBL" id="LRBV02000004">
    <property type="status" value="NOT_ANNOTATED_CDS"/>
    <property type="molecule type" value="Genomic_DNA"/>
</dbReference>
<dbReference type="Proteomes" id="UP000594261">
    <property type="component" value="Chromosome 4"/>
</dbReference>
<protein>
    <submittedName>
        <fullName evidence="3">Uncharacterized protein</fullName>
    </submittedName>
</protein>
<feature type="region of interest" description="Disordered" evidence="1">
    <location>
        <begin position="99"/>
        <end position="133"/>
    </location>
</feature>
<evidence type="ECO:0000256" key="2">
    <source>
        <dbReference type="SAM" id="Phobius"/>
    </source>
</evidence>
<sequence>MKKYAIIALKTCGSVIGSVIVSCCLCKMTGRKRKQTTRPASKVNVTTTSVPQQVHHDVEKGQSITKSSGSGTKDGGMVFLAGAGAAIVTAAVVASVNDGGGGSGRGSNSSSDGGGRGGAGCGGVCGGGGCGGD</sequence>
<feature type="transmembrane region" description="Helical" evidence="2">
    <location>
        <begin position="6"/>
        <end position="26"/>
    </location>
</feature>
<reference evidence="3" key="2">
    <citation type="submission" date="2021-01" db="UniProtKB">
        <authorList>
            <consortium name="EnsemblPlants"/>
        </authorList>
    </citation>
    <scope>IDENTIFICATION</scope>
</reference>
<feature type="transmembrane region" description="Helical" evidence="2">
    <location>
        <begin position="76"/>
        <end position="96"/>
    </location>
</feature>
<dbReference type="AlphaFoldDB" id="A0A7N2LJF7"/>
<feature type="region of interest" description="Disordered" evidence="1">
    <location>
        <begin position="35"/>
        <end position="73"/>
    </location>
</feature>
<evidence type="ECO:0000256" key="1">
    <source>
        <dbReference type="SAM" id="MobiDB-lite"/>
    </source>
</evidence>
<evidence type="ECO:0000313" key="4">
    <source>
        <dbReference type="Proteomes" id="UP000594261"/>
    </source>
</evidence>
<keyword evidence="2" id="KW-1133">Transmembrane helix</keyword>
<feature type="compositionally biased region" description="Low complexity" evidence="1">
    <location>
        <begin position="61"/>
        <end position="71"/>
    </location>
</feature>
<name>A0A7N2LJF7_QUELO</name>
<dbReference type="InParanoid" id="A0A7N2LJF7"/>
<keyword evidence="4" id="KW-1185">Reference proteome</keyword>
<organism evidence="3 4">
    <name type="scientific">Quercus lobata</name>
    <name type="common">Valley oak</name>
    <dbReference type="NCBI Taxonomy" id="97700"/>
    <lineage>
        <taxon>Eukaryota</taxon>
        <taxon>Viridiplantae</taxon>
        <taxon>Streptophyta</taxon>
        <taxon>Embryophyta</taxon>
        <taxon>Tracheophyta</taxon>
        <taxon>Spermatophyta</taxon>
        <taxon>Magnoliopsida</taxon>
        <taxon>eudicotyledons</taxon>
        <taxon>Gunneridae</taxon>
        <taxon>Pentapetalae</taxon>
        <taxon>rosids</taxon>
        <taxon>fabids</taxon>
        <taxon>Fagales</taxon>
        <taxon>Fagaceae</taxon>
        <taxon>Quercus</taxon>
    </lineage>
</organism>
<dbReference type="OMA" id="CGCVAII"/>